<sequence length="105" mass="11006">MARGDPEAGIPFSISETQRLGSSAAWGLLGNLILTATALQATAQSLGVIGAIHDTATHSDLTAPVRMITSFMERTRGEAEGRFLSTTHRVATRIAPLFGLNGSRG</sequence>
<dbReference type="EMBL" id="JARVKM010000131">
    <property type="protein sequence ID" value="KAK9769375.1"/>
    <property type="molecule type" value="Genomic_DNA"/>
</dbReference>
<protein>
    <submittedName>
        <fullName evidence="1">Uncharacterized protein</fullName>
    </submittedName>
</protein>
<organism evidence="1 2">
    <name type="scientific">Seiridium cardinale</name>
    <dbReference type="NCBI Taxonomy" id="138064"/>
    <lineage>
        <taxon>Eukaryota</taxon>
        <taxon>Fungi</taxon>
        <taxon>Dikarya</taxon>
        <taxon>Ascomycota</taxon>
        <taxon>Pezizomycotina</taxon>
        <taxon>Sordariomycetes</taxon>
        <taxon>Xylariomycetidae</taxon>
        <taxon>Amphisphaeriales</taxon>
        <taxon>Sporocadaceae</taxon>
        <taxon>Seiridium</taxon>
    </lineage>
</organism>
<evidence type="ECO:0000313" key="2">
    <source>
        <dbReference type="Proteomes" id="UP001465668"/>
    </source>
</evidence>
<comment type="caution">
    <text evidence="1">The sequence shown here is derived from an EMBL/GenBank/DDBJ whole genome shotgun (WGS) entry which is preliminary data.</text>
</comment>
<keyword evidence="2" id="KW-1185">Reference proteome</keyword>
<name>A0ABR2X6I2_9PEZI</name>
<reference evidence="1 2" key="1">
    <citation type="submission" date="2024-02" db="EMBL/GenBank/DDBJ databases">
        <title>First draft genome assembly of two strains of Seiridium cardinale.</title>
        <authorList>
            <person name="Emiliani G."/>
            <person name="Scali E."/>
        </authorList>
    </citation>
    <scope>NUCLEOTIDE SEQUENCE [LARGE SCALE GENOMIC DNA]</scope>
    <source>
        <strain evidence="1 2">BM-138-000479</strain>
    </source>
</reference>
<dbReference type="Proteomes" id="UP001465668">
    <property type="component" value="Unassembled WGS sequence"/>
</dbReference>
<accession>A0ABR2X6I2</accession>
<gene>
    <name evidence="1" type="ORF">SCAR479_13959</name>
</gene>
<evidence type="ECO:0000313" key="1">
    <source>
        <dbReference type="EMBL" id="KAK9769375.1"/>
    </source>
</evidence>
<proteinExistence type="predicted"/>